<sequence length="66" mass="7701">MVPPSFSDLGKDARDLLFKKFYFGLYNIHCTTKKMTSNLKPILVMDLNQIRCISTCRKSSRFHNMV</sequence>
<protein>
    <submittedName>
        <fullName evidence="5">Uncharacterized protein</fullName>
    </submittedName>
</protein>
<keyword evidence="3" id="KW-1000">Mitochondrion outer membrane</keyword>
<dbReference type="AlphaFoldDB" id="A0AA85ASI2"/>
<reference evidence="5" key="1">
    <citation type="submission" date="2023-11" db="UniProtKB">
        <authorList>
            <consortium name="WormBaseParasite"/>
        </authorList>
    </citation>
    <scope>IDENTIFICATION</scope>
</reference>
<keyword evidence="2" id="KW-1134">Transmembrane beta strand</keyword>
<dbReference type="Proteomes" id="UP000050791">
    <property type="component" value="Unassembled WGS sequence"/>
</dbReference>
<proteinExistence type="predicted"/>
<dbReference type="InterPro" id="IPR023614">
    <property type="entry name" value="Porin_dom_sf"/>
</dbReference>
<evidence type="ECO:0000313" key="5">
    <source>
        <dbReference type="WBParaSite" id="SMTH1_105470.1"/>
    </source>
</evidence>
<evidence type="ECO:0000256" key="3">
    <source>
        <dbReference type="ARBA" id="ARBA00022787"/>
    </source>
</evidence>
<evidence type="ECO:0000256" key="1">
    <source>
        <dbReference type="ARBA" id="ARBA00004294"/>
    </source>
</evidence>
<dbReference type="WBParaSite" id="SMTH1_105470.1">
    <property type="protein sequence ID" value="SMTH1_105470.1"/>
    <property type="gene ID" value="SMTH1_105470"/>
</dbReference>
<name>A0AA85ASI2_9TREM</name>
<accession>A0AA85ASI2</accession>
<organism evidence="4 5">
    <name type="scientific">Schistosoma mattheei</name>
    <dbReference type="NCBI Taxonomy" id="31246"/>
    <lineage>
        <taxon>Eukaryota</taxon>
        <taxon>Metazoa</taxon>
        <taxon>Spiralia</taxon>
        <taxon>Lophotrochozoa</taxon>
        <taxon>Platyhelminthes</taxon>
        <taxon>Trematoda</taxon>
        <taxon>Digenea</taxon>
        <taxon>Strigeidida</taxon>
        <taxon>Schistosomatoidea</taxon>
        <taxon>Schistosomatidae</taxon>
        <taxon>Schistosoma</taxon>
    </lineage>
</organism>
<dbReference type="Gene3D" id="2.40.160.10">
    <property type="entry name" value="Porin"/>
    <property type="match status" value="1"/>
</dbReference>
<comment type="subcellular location">
    <subcellularLocation>
        <location evidence="1">Mitochondrion outer membrane</location>
    </subcellularLocation>
</comment>
<keyword evidence="2" id="KW-0472">Membrane</keyword>
<evidence type="ECO:0000256" key="2">
    <source>
        <dbReference type="ARBA" id="ARBA00022452"/>
    </source>
</evidence>
<dbReference type="GO" id="GO:0005741">
    <property type="term" value="C:mitochondrial outer membrane"/>
    <property type="evidence" value="ECO:0007669"/>
    <property type="project" value="UniProtKB-SubCell"/>
</dbReference>
<evidence type="ECO:0000313" key="4">
    <source>
        <dbReference type="Proteomes" id="UP000050791"/>
    </source>
</evidence>
<keyword evidence="2" id="KW-0812">Transmembrane</keyword>
<keyword evidence="3" id="KW-0496">Mitochondrion</keyword>